<accession>A0A4C1WIB5</accession>
<gene>
    <name evidence="1" type="ORF">EVAR_98010_1</name>
</gene>
<protein>
    <submittedName>
        <fullName evidence="1">Uncharacterized protein</fullName>
    </submittedName>
</protein>
<organism evidence="1 2">
    <name type="scientific">Eumeta variegata</name>
    <name type="common">Bagworm moth</name>
    <name type="synonym">Eumeta japonica</name>
    <dbReference type="NCBI Taxonomy" id="151549"/>
    <lineage>
        <taxon>Eukaryota</taxon>
        <taxon>Metazoa</taxon>
        <taxon>Ecdysozoa</taxon>
        <taxon>Arthropoda</taxon>
        <taxon>Hexapoda</taxon>
        <taxon>Insecta</taxon>
        <taxon>Pterygota</taxon>
        <taxon>Neoptera</taxon>
        <taxon>Endopterygota</taxon>
        <taxon>Lepidoptera</taxon>
        <taxon>Glossata</taxon>
        <taxon>Ditrysia</taxon>
        <taxon>Tineoidea</taxon>
        <taxon>Psychidae</taxon>
        <taxon>Oiketicinae</taxon>
        <taxon>Eumeta</taxon>
    </lineage>
</organism>
<dbReference type="EMBL" id="BGZK01000576">
    <property type="protein sequence ID" value="GBP51186.1"/>
    <property type="molecule type" value="Genomic_DNA"/>
</dbReference>
<name>A0A4C1WIB5_EUMVA</name>
<dbReference type="Proteomes" id="UP000299102">
    <property type="component" value="Unassembled WGS sequence"/>
</dbReference>
<keyword evidence="2" id="KW-1185">Reference proteome</keyword>
<sequence length="118" mass="13455">MEGPIRGQEPRRSLRYDRESVYGLHVAFMCKMCEFVRVEHTPCARAHGLLITGFPLHEENYKKKCIRRNCTPAATCKARAAINKSEHLKTLSIILPTHCKNPYSEATVKENPKCGLTR</sequence>
<comment type="caution">
    <text evidence="1">The sequence shown here is derived from an EMBL/GenBank/DDBJ whole genome shotgun (WGS) entry which is preliminary data.</text>
</comment>
<dbReference type="AlphaFoldDB" id="A0A4C1WIB5"/>
<reference evidence="1 2" key="1">
    <citation type="journal article" date="2019" name="Commun. Biol.">
        <title>The bagworm genome reveals a unique fibroin gene that provides high tensile strength.</title>
        <authorList>
            <person name="Kono N."/>
            <person name="Nakamura H."/>
            <person name="Ohtoshi R."/>
            <person name="Tomita M."/>
            <person name="Numata K."/>
            <person name="Arakawa K."/>
        </authorList>
    </citation>
    <scope>NUCLEOTIDE SEQUENCE [LARGE SCALE GENOMIC DNA]</scope>
</reference>
<proteinExistence type="predicted"/>
<evidence type="ECO:0000313" key="1">
    <source>
        <dbReference type="EMBL" id="GBP51186.1"/>
    </source>
</evidence>
<evidence type="ECO:0000313" key="2">
    <source>
        <dbReference type="Proteomes" id="UP000299102"/>
    </source>
</evidence>